<keyword evidence="2" id="KW-1185">Reference proteome</keyword>
<evidence type="ECO:0000313" key="2">
    <source>
        <dbReference type="Proteomes" id="UP001201812"/>
    </source>
</evidence>
<comment type="caution">
    <text evidence="1">The sequence shown here is derived from an EMBL/GenBank/DDBJ whole genome shotgun (WGS) entry which is preliminary data.</text>
</comment>
<dbReference type="EMBL" id="JAKKPZ010000079">
    <property type="protein sequence ID" value="KAI1703649.1"/>
    <property type="molecule type" value="Genomic_DNA"/>
</dbReference>
<dbReference type="AlphaFoldDB" id="A0AAD4MWG3"/>
<evidence type="ECO:0000313" key="1">
    <source>
        <dbReference type="EMBL" id="KAI1703649.1"/>
    </source>
</evidence>
<name>A0AAD4MWG3_9BILA</name>
<protein>
    <submittedName>
        <fullName evidence="1">Uncharacterized protein</fullName>
    </submittedName>
</protein>
<gene>
    <name evidence="1" type="ORF">DdX_14788</name>
</gene>
<sequence length="103" mass="11742">MCQYFAQQTIIASNRLKAIHRADIPRQTTHAVQDSAWISEKFKYRCGAGNPRRHLMSEDLIGQRSITAKSEECISDSLLDLRSWIGWPICRGTLIILLINEAI</sequence>
<organism evidence="1 2">
    <name type="scientific">Ditylenchus destructor</name>
    <dbReference type="NCBI Taxonomy" id="166010"/>
    <lineage>
        <taxon>Eukaryota</taxon>
        <taxon>Metazoa</taxon>
        <taxon>Ecdysozoa</taxon>
        <taxon>Nematoda</taxon>
        <taxon>Chromadorea</taxon>
        <taxon>Rhabditida</taxon>
        <taxon>Tylenchina</taxon>
        <taxon>Tylenchomorpha</taxon>
        <taxon>Sphaerularioidea</taxon>
        <taxon>Anguinidae</taxon>
        <taxon>Anguininae</taxon>
        <taxon>Ditylenchus</taxon>
    </lineage>
</organism>
<proteinExistence type="predicted"/>
<dbReference type="Proteomes" id="UP001201812">
    <property type="component" value="Unassembled WGS sequence"/>
</dbReference>
<accession>A0AAD4MWG3</accession>
<reference evidence="1" key="1">
    <citation type="submission" date="2022-01" db="EMBL/GenBank/DDBJ databases">
        <title>Genome Sequence Resource for Two Populations of Ditylenchus destructor, the Migratory Endoparasitic Phytonematode.</title>
        <authorList>
            <person name="Zhang H."/>
            <person name="Lin R."/>
            <person name="Xie B."/>
        </authorList>
    </citation>
    <scope>NUCLEOTIDE SEQUENCE</scope>
    <source>
        <strain evidence="1">BazhouSP</strain>
    </source>
</reference>